<evidence type="ECO:0000256" key="11">
    <source>
        <dbReference type="ARBA" id="ARBA00081365"/>
    </source>
</evidence>
<keyword evidence="6" id="KW-0809">Transit peptide</keyword>
<sequence length="232" mass="25984">MLLHSLPRVARTSSSTSKVCTRVTSSTIRSFQSSARSLAPTFTAIHQAPITSQSQSRSAHAISNPTLAGIEKRWEAMPPQEQADLWMQLRDRMKVDWNEMTLQEKKAAWWIAFGPHGPRAEAPPGEWTKVFLYTAGGVGISVALFFILHSFARPPPRTMTKEWQEATNEYLKVRIFPPTKRVVISWFNILTIALQSENSNPIYGISSEQYQGKGHVQSKSAKSQGISLEAEE</sequence>
<dbReference type="AlphaFoldDB" id="A0AAV9N7S6"/>
<dbReference type="Pfam" id="PF02936">
    <property type="entry name" value="COX4"/>
    <property type="match status" value="1"/>
</dbReference>
<reference evidence="13 14" key="1">
    <citation type="submission" date="2023-08" db="EMBL/GenBank/DDBJ databases">
        <title>Black Yeasts Isolated from many extreme environments.</title>
        <authorList>
            <person name="Coleine C."/>
            <person name="Stajich J.E."/>
            <person name="Selbmann L."/>
        </authorList>
    </citation>
    <scope>NUCLEOTIDE SEQUENCE [LARGE SCALE GENOMIC DNA]</scope>
    <source>
        <strain evidence="13 14">CCFEE 5792</strain>
    </source>
</reference>
<keyword evidence="8" id="KW-0560">Oxidoreductase</keyword>
<evidence type="ECO:0000256" key="4">
    <source>
        <dbReference type="ARBA" id="ARBA00022692"/>
    </source>
</evidence>
<evidence type="ECO:0000256" key="7">
    <source>
        <dbReference type="ARBA" id="ARBA00022989"/>
    </source>
</evidence>
<evidence type="ECO:0000256" key="9">
    <source>
        <dbReference type="ARBA" id="ARBA00023128"/>
    </source>
</evidence>
<comment type="similarity">
    <text evidence="3">Belongs to the cytochrome c oxidase IV family.</text>
</comment>
<dbReference type="RefSeq" id="XP_064704884.1">
    <property type="nucleotide sequence ID" value="XM_064847772.1"/>
</dbReference>
<dbReference type="GO" id="GO:0016491">
    <property type="term" value="F:oxidoreductase activity"/>
    <property type="evidence" value="ECO:0007669"/>
    <property type="project" value="UniProtKB-KW"/>
</dbReference>
<evidence type="ECO:0000313" key="13">
    <source>
        <dbReference type="EMBL" id="KAK5050074.1"/>
    </source>
</evidence>
<evidence type="ECO:0000256" key="1">
    <source>
        <dbReference type="ARBA" id="ARBA00004434"/>
    </source>
</evidence>
<proteinExistence type="inferred from homology"/>
<dbReference type="SUPFAM" id="SSF81406">
    <property type="entry name" value="Mitochondrial cytochrome c oxidase subunit IV"/>
    <property type="match status" value="1"/>
</dbReference>
<dbReference type="PANTHER" id="PTHR10707">
    <property type="entry name" value="CYTOCHROME C OXIDASE SUBUNIT IV"/>
    <property type="match status" value="1"/>
</dbReference>
<name>A0AAV9N7S6_9EURO</name>
<accession>A0AAV9N7S6</accession>
<dbReference type="InterPro" id="IPR036639">
    <property type="entry name" value="Cyt_c_oxidase_su4_sf"/>
</dbReference>
<comment type="subcellular location">
    <subcellularLocation>
        <location evidence="1">Mitochondrion inner membrane</location>
        <topology evidence="1">Single-pass membrane protein</topology>
    </subcellularLocation>
</comment>
<keyword evidence="4 12" id="KW-0812">Transmembrane</keyword>
<keyword evidence="7 12" id="KW-1133">Transmembrane helix</keyword>
<dbReference type="GO" id="GO:0006123">
    <property type="term" value="P:mitochondrial electron transport, cytochrome c to oxygen"/>
    <property type="evidence" value="ECO:0007669"/>
    <property type="project" value="InterPro"/>
</dbReference>
<keyword evidence="9" id="KW-0496">Mitochondrion</keyword>
<dbReference type="Gene3D" id="1.10.442.10">
    <property type="entry name" value="Cytochrome c oxidase subunit IV"/>
    <property type="match status" value="1"/>
</dbReference>
<evidence type="ECO:0000256" key="5">
    <source>
        <dbReference type="ARBA" id="ARBA00022792"/>
    </source>
</evidence>
<keyword evidence="14" id="KW-1185">Reference proteome</keyword>
<dbReference type="GO" id="GO:0045277">
    <property type="term" value="C:respiratory chain complex IV"/>
    <property type="evidence" value="ECO:0007669"/>
    <property type="project" value="InterPro"/>
</dbReference>
<feature type="transmembrane region" description="Helical" evidence="12">
    <location>
        <begin position="130"/>
        <end position="152"/>
    </location>
</feature>
<evidence type="ECO:0000256" key="3">
    <source>
        <dbReference type="ARBA" id="ARBA00008135"/>
    </source>
</evidence>
<dbReference type="InterPro" id="IPR004203">
    <property type="entry name" value="Cyt_c_oxidase_su4_fam"/>
</dbReference>
<keyword evidence="10 12" id="KW-0472">Membrane</keyword>
<dbReference type="EMBL" id="JAVRRD010000018">
    <property type="protein sequence ID" value="KAK5050074.1"/>
    <property type="molecule type" value="Genomic_DNA"/>
</dbReference>
<dbReference type="GO" id="GO:0005743">
    <property type="term" value="C:mitochondrial inner membrane"/>
    <property type="evidence" value="ECO:0007669"/>
    <property type="project" value="UniProtKB-SubCell"/>
</dbReference>
<dbReference type="FunFam" id="1.10.442.10:FF:000002">
    <property type="entry name" value="Cytochrome c oxidase subunit V"/>
    <property type="match status" value="1"/>
</dbReference>
<protein>
    <recommendedName>
        <fullName evidence="11">Cytochrome c oxidase polypeptide V</fullName>
    </recommendedName>
</protein>
<evidence type="ECO:0000256" key="2">
    <source>
        <dbReference type="ARBA" id="ARBA00004673"/>
    </source>
</evidence>
<evidence type="ECO:0000256" key="8">
    <source>
        <dbReference type="ARBA" id="ARBA00023002"/>
    </source>
</evidence>
<evidence type="ECO:0000256" key="6">
    <source>
        <dbReference type="ARBA" id="ARBA00022946"/>
    </source>
</evidence>
<evidence type="ECO:0000256" key="12">
    <source>
        <dbReference type="SAM" id="Phobius"/>
    </source>
</evidence>
<gene>
    <name evidence="13" type="ORF">LTR84_004194</name>
</gene>
<dbReference type="PANTHER" id="PTHR10707:SF10">
    <property type="entry name" value="CYTOCHROME C OXIDASE SUBUNIT 4"/>
    <property type="match status" value="1"/>
</dbReference>
<comment type="pathway">
    <text evidence="2">Energy metabolism; oxidative phosphorylation.</text>
</comment>
<dbReference type="Proteomes" id="UP001358417">
    <property type="component" value="Unassembled WGS sequence"/>
</dbReference>
<evidence type="ECO:0000256" key="10">
    <source>
        <dbReference type="ARBA" id="ARBA00023136"/>
    </source>
</evidence>
<keyword evidence="5" id="KW-0999">Mitochondrion inner membrane</keyword>
<comment type="caution">
    <text evidence="13">The sequence shown here is derived from an EMBL/GenBank/DDBJ whole genome shotgun (WGS) entry which is preliminary data.</text>
</comment>
<evidence type="ECO:0000313" key="14">
    <source>
        <dbReference type="Proteomes" id="UP001358417"/>
    </source>
</evidence>
<dbReference type="CDD" id="cd00922">
    <property type="entry name" value="Cyt_c_Oxidase_IV"/>
    <property type="match status" value="1"/>
</dbReference>
<dbReference type="GeneID" id="89972373"/>
<organism evidence="13 14">
    <name type="scientific">Exophiala bonariae</name>
    <dbReference type="NCBI Taxonomy" id="1690606"/>
    <lineage>
        <taxon>Eukaryota</taxon>
        <taxon>Fungi</taxon>
        <taxon>Dikarya</taxon>
        <taxon>Ascomycota</taxon>
        <taxon>Pezizomycotina</taxon>
        <taxon>Eurotiomycetes</taxon>
        <taxon>Chaetothyriomycetidae</taxon>
        <taxon>Chaetothyriales</taxon>
        <taxon>Herpotrichiellaceae</taxon>
        <taxon>Exophiala</taxon>
    </lineage>
</organism>